<feature type="domain" description="Cell morphogenesis central region" evidence="4">
    <location>
        <begin position="750"/>
        <end position="917"/>
    </location>
</feature>
<feature type="non-terminal residue" evidence="6">
    <location>
        <position position="2569"/>
    </location>
</feature>
<evidence type="ECO:0000313" key="6">
    <source>
        <dbReference type="EMBL" id="KFP29600.1"/>
    </source>
</evidence>
<dbReference type="Pfam" id="PF19421">
    <property type="entry name" value="Fry_C"/>
    <property type="match status" value="1"/>
</dbReference>
<feature type="compositionally biased region" description="Acidic residues" evidence="1">
    <location>
        <begin position="2205"/>
        <end position="2214"/>
    </location>
</feature>
<feature type="compositionally biased region" description="Polar residues" evidence="1">
    <location>
        <begin position="2051"/>
        <end position="2070"/>
    </location>
</feature>
<feature type="non-terminal residue" evidence="6">
    <location>
        <position position="1"/>
    </location>
</feature>
<evidence type="ECO:0000259" key="5">
    <source>
        <dbReference type="Pfam" id="PF19421"/>
    </source>
</evidence>
<dbReference type="EMBL" id="KK536666">
    <property type="protein sequence ID" value="KFP29600.1"/>
    <property type="molecule type" value="Genomic_DNA"/>
</dbReference>
<reference evidence="6 7" key="1">
    <citation type="submission" date="2014-04" db="EMBL/GenBank/DDBJ databases">
        <title>Genome evolution of avian class.</title>
        <authorList>
            <person name="Zhang G."/>
            <person name="Li C."/>
        </authorList>
    </citation>
    <scope>NUCLEOTIDE SEQUENCE [LARGE SCALE GENOMIC DNA]</scope>
    <source>
        <strain evidence="6">BGI_N325</strain>
    </source>
</reference>
<feature type="compositionally biased region" description="Low complexity" evidence="1">
    <location>
        <begin position="1071"/>
        <end position="1081"/>
    </location>
</feature>
<feature type="compositionally biased region" description="Acidic residues" evidence="1">
    <location>
        <begin position="2071"/>
        <end position="2081"/>
    </location>
</feature>
<sequence>LFISICFPLQERLDFAMKEIIFDLLSVGKSPKTFTINPERMNIGLRVFLVIADSLQQKDGEPPMPTTGVVLPSGNTLRVKKIFLNKTLTDEEAKVIGMSIYYPQVRKALDSILRHLDKEVGRPMCMTSVQMSNKEPEDMITGERKPKIDLFRTCIAAIPRLIPDGMSRTDLIELLARLTIHMDEELRALAFNTLQALMLDFPDWREDVLSGFVYFIVREVTDVHPTLLDNAVKMLVQLINQWKQAAQMHNKNQDAQRGVSNGAAHTLPLERTLYSSVFHVVEGFALVILCSTRPATRRLAVSVLREIRALFTLLEVSKSDDELAIDVMDRLSATILESFIHLTGADQTTLLYCPSSIDLQTLTDWNSSPISHQFDVVSPSHIWIFAHVTQGQDPWIISLSSFMKQENLPKHCPTAVSYAWTFAYTRLQLLSPQVDINSPINAKKVNTTTSSDSYIGLWRNYLILCCSAASSSNSSTSAGSVRCSPPETLASTPDSGYSIDSRVIGIPSPSSLFKHIVPMMRSESMEITESLVLGLGRTNPGAFRELIEELHPIIKEALERRPENMKRRRRRDILRVQLVRIFELLADAGVISHSASGGLDNETHSLNNTLLEYVDLTRQLLEAENEKDSDTLKDIRCHFSALVANIIQNVPVHQRRSVFPQQSLRHSLFMLFSHWAGPFSIMFTPLDRYSDRNMRINRHQYCALKAMSAVLCCGPVADNVGLSSDGYLYKWLDNILDSQDKKVHQLGCEAVMLLLELNPDQSNLMYWAVDRCYTGSKRVAAGCFKAIANVFQNRDYQCDTVTLLNLILFKAADSTRAIYEVAMQLLQILEPKMFRYAHKLEVQRTDGVLGQPSPLPHLYSVSYYQLSEELARTYPELTLAIFSEVSQRIQTAHPAGRQVMLHYLLPWMNNIELVDLKPLPTIRRPDEDEEDSLKDREIMVNSRRWLRGEGWGSPQATAMVLNNLMYMTAKYGDEVAWSEIENVWTTLADSWPKNLKIILHFLISICGVNSEPSLLPYVKKVVVYLGRDKTMQLLEELVSELQLTDPVSSGVTHMDNPPYYRITSSYKIPSVTSGTTSSSNTMVAPTDGNPDSKHIKDNIEENGLNSNLNRQHHRLESRYSSSSGGSYEEEKSDSMPLYSNWRLKVMEHNQGEPLPFPPTGGCWSPLVDYLPETSPPGMSLHRCNIAVILLTDLIVDHSVKVEWGGYLHLLLHAIFIGFDHCHPEVYEHCKRLLLHLLIVMGSGSNVQSLASVLLRNREFNESRVLTVKQTTNLDYTFTAGVHDFIPDYQPSPMTDSGLSSSSTSSSISLGNTSAAISHLHTTILNEVDISVEQDEKVRTLIEFITSRKRGPLWNHEDVSAKNPNIKSAEQLTVFLKHVVSIFKQSSSGGFQLEHRLSEVALQTALSCSSRHYAGRSFQIFRALKQPLTASTLSDVLSRLVETVGDAGEEAQGFVIELLLTLESAIDTLAETMKHYDLLSALSQTSYHDSVMGNKYAANRKSTGQINLSTSPINSGGCLGYYSNARSNSLRLNLISERRGDRRRSNTLDIMDGRINHGGSLARTRSLSSLREGGMYDVQPTTDPVNLMATIFWIAASLLESDYEYEYLLALKLLNKLLIHLPLDKSESREKIEKVQNKLKWNNFPGLQQLFLKGFTSASTQEMTVHLLSKLITISRHALVDPSQLAGFPLNILCLLPHLIQHFDNPTQFCKETADRIAKVCAEEKSPTLANLAHMMSLYSTHSYSRDCSNWINVVCRYLHDSFSDATFSLVTYLAELLEKGLSSMQQSLLQIIYSLLSHIDLSTAPVKQFNLEIIKVIGKYVQSPYWKEALNILKLVVSRSASLVVPNDIPKSYGGDIGSPEISFTKIFNNVSKELPGKTLDFHFDISETPIIGNKYGDQHSAAGRNGKPKVIAVTRSTSSTSSGSNSNALVPVSWKRPQLSQRRTREKLMNVLSLCGPESGLPKNPSVVFSSNEELEVGDQQTSLISTTEEAIQEEEVAVEDNTSEQQFGVFKDFDFLDVELEDAEGESMDNFNWGVRRRSLDSIDKGDTPSLQECQYSGSTPSLNLTNQEDTDESSEEEATLTASQILSRSQMLNSDSAIDETISDHAGLSLQSQDSTSSVGTEEVLQIRTETPSLEASPLDNSSNQLPEEGSSAVRDEQVSTASEDTGSYLLQEQQDCLVCHESLELEETPELAEAAAHESYSDQDEEEQDGFPEVQTSPPPSPFLSAILAAFQPVSYDDEEQAWRCHVNQMLSDTDGSCAVYTFHVFSRLFQTIQRKFVSITNDSVSFLGESLQRIGTKFKSSLEVMMSCSECPTVFVDAETLMSCGLLETLKFSVLELQEHLDTYNVKREAAEQWLEDCKRTFGTCDGIHGTNTDAQELELCRRLYKLHFQLLLLFQAYCKLISQVKTIKKEAEVINMSEELALLESCLKEAEAASDSGIEEIEIAEASQASTETAIHSLIETLRNKEFVSAVAQVKAFRSIWPHDIFGSSEDDPVQTLLHIYFRHQTLGQTGSFAVVGSNQDMSEASSKLMELNLEIRESLRMVQSYQLLGKIKPGINLVNTGF</sequence>
<dbReference type="GO" id="GO:0000902">
    <property type="term" value="P:cell morphogenesis"/>
    <property type="evidence" value="ECO:0007669"/>
    <property type="project" value="InterPro"/>
</dbReference>
<feature type="domain" description="Cell morphogenesis central region" evidence="4">
    <location>
        <begin position="1327"/>
        <end position="1440"/>
    </location>
</feature>
<accession>A0A091JY11</accession>
<feature type="domain" description="Cell morphogenesis protein N-terminal" evidence="2">
    <location>
        <begin position="5"/>
        <end position="243"/>
    </location>
</feature>
<dbReference type="Proteomes" id="UP000053615">
    <property type="component" value="Unassembled WGS sequence"/>
</dbReference>
<feature type="region of interest" description="Disordered" evidence="1">
    <location>
        <begin position="2132"/>
        <end position="2168"/>
    </location>
</feature>
<dbReference type="InterPro" id="IPR016024">
    <property type="entry name" value="ARM-type_fold"/>
</dbReference>
<dbReference type="Pfam" id="PF14225">
    <property type="entry name" value="MOR2-PAG1_C"/>
    <property type="match status" value="1"/>
</dbReference>
<feature type="compositionally biased region" description="Polar residues" evidence="1">
    <location>
        <begin position="2132"/>
        <end position="2149"/>
    </location>
</feature>
<proteinExistence type="predicted"/>
<protein>
    <submittedName>
        <fullName evidence="6">Protein furry homolog-like</fullName>
    </submittedName>
</protein>
<name>A0A091JY11_COLST</name>
<dbReference type="InterPro" id="IPR039867">
    <property type="entry name" value="Furry/Tao3/Mor2"/>
</dbReference>
<feature type="domain" description="Cell morphogenesis protein C-terminal" evidence="3">
    <location>
        <begin position="1588"/>
        <end position="1840"/>
    </location>
</feature>
<feature type="domain" description="Protein furry C-terminal" evidence="5">
    <location>
        <begin position="1872"/>
        <end position="2568"/>
    </location>
</feature>
<evidence type="ECO:0000259" key="2">
    <source>
        <dbReference type="Pfam" id="PF14222"/>
    </source>
</evidence>
<dbReference type="GO" id="GO:0005938">
    <property type="term" value="C:cell cortex"/>
    <property type="evidence" value="ECO:0007669"/>
    <property type="project" value="TreeGrafter"/>
</dbReference>
<feature type="domain" description="Cell morphogenesis central region" evidence="4">
    <location>
        <begin position="959"/>
        <end position="1005"/>
    </location>
</feature>
<dbReference type="GO" id="GO:0031175">
    <property type="term" value="P:neuron projection development"/>
    <property type="evidence" value="ECO:0007669"/>
    <property type="project" value="TreeGrafter"/>
</dbReference>
<dbReference type="InterPro" id="IPR029473">
    <property type="entry name" value="MOR2-PAG1_mid"/>
</dbReference>
<feature type="region of interest" description="Disordered" evidence="1">
    <location>
        <begin position="2045"/>
        <end position="2081"/>
    </location>
</feature>
<feature type="compositionally biased region" description="Basic and acidic residues" evidence="1">
    <location>
        <begin position="1090"/>
        <end position="1099"/>
    </location>
</feature>
<dbReference type="InterPro" id="IPR045842">
    <property type="entry name" value="Fry_C"/>
</dbReference>
<dbReference type="InterPro" id="IPR025481">
    <property type="entry name" value="Cell_Morphogen_C"/>
</dbReference>
<feature type="region of interest" description="Disordered" evidence="1">
    <location>
        <begin position="2191"/>
        <end position="2222"/>
    </location>
</feature>
<dbReference type="PANTHER" id="PTHR12295:SF9">
    <property type="entry name" value="PROTEIN FURRY HOMOLOG-LIKE"/>
    <property type="match status" value="1"/>
</dbReference>
<dbReference type="GO" id="GO:0030427">
    <property type="term" value="C:site of polarized growth"/>
    <property type="evidence" value="ECO:0007669"/>
    <property type="project" value="TreeGrafter"/>
</dbReference>
<evidence type="ECO:0000259" key="3">
    <source>
        <dbReference type="Pfam" id="PF14225"/>
    </source>
</evidence>
<dbReference type="InterPro" id="IPR025614">
    <property type="entry name" value="Cell_morpho_N"/>
</dbReference>
<evidence type="ECO:0000313" key="7">
    <source>
        <dbReference type="Proteomes" id="UP000053615"/>
    </source>
</evidence>
<dbReference type="Pfam" id="PF14228">
    <property type="entry name" value="MOR2-PAG1_mid"/>
    <property type="match status" value="4"/>
</dbReference>
<evidence type="ECO:0000259" key="4">
    <source>
        <dbReference type="Pfam" id="PF14228"/>
    </source>
</evidence>
<dbReference type="PANTHER" id="PTHR12295">
    <property type="entry name" value="FURRY-RELATED"/>
    <property type="match status" value="1"/>
</dbReference>
<dbReference type="SUPFAM" id="SSF48371">
    <property type="entry name" value="ARM repeat"/>
    <property type="match status" value="2"/>
</dbReference>
<evidence type="ECO:0000256" key="1">
    <source>
        <dbReference type="SAM" id="MobiDB-lite"/>
    </source>
</evidence>
<feature type="region of interest" description="Disordered" evidence="1">
    <location>
        <begin position="1071"/>
        <end position="1132"/>
    </location>
</feature>
<feature type="domain" description="Cell morphogenesis central region" evidence="4">
    <location>
        <begin position="1179"/>
        <end position="1240"/>
    </location>
</feature>
<organism evidence="6 7">
    <name type="scientific">Colius striatus</name>
    <name type="common">Speckled mousebird</name>
    <dbReference type="NCBI Taxonomy" id="57412"/>
    <lineage>
        <taxon>Eukaryota</taxon>
        <taxon>Metazoa</taxon>
        <taxon>Chordata</taxon>
        <taxon>Craniata</taxon>
        <taxon>Vertebrata</taxon>
        <taxon>Euteleostomi</taxon>
        <taxon>Archelosauria</taxon>
        <taxon>Archosauria</taxon>
        <taxon>Dinosauria</taxon>
        <taxon>Saurischia</taxon>
        <taxon>Theropoda</taxon>
        <taxon>Coelurosauria</taxon>
        <taxon>Aves</taxon>
        <taxon>Neognathae</taxon>
        <taxon>Neoaves</taxon>
        <taxon>Telluraves</taxon>
        <taxon>Coraciimorphae</taxon>
        <taxon>Coliiformes</taxon>
        <taxon>Coliidae</taxon>
        <taxon>Colius</taxon>
    </lineage>
</organism>
<keyword evidence="7" id="KW-1185">Reference proteome</keyword>
<dbReference type="Pfam" id="PF14222">
    <property type="entry name" value="MOR2-PAG1_N"/>
    <property type="match status" value="1"/>
</dbReference>
<gene>
    <name evidence="6" type="ORF">N325_12609</name>
</gene>